<dbReference type="Pfam" id="PF25574">
    <property type="entry name" value="TPR_IMB1"/>
    <property type="match status" value="1"/>
</dbReference>
<evidence type="ECO:0000256" key="5">
    <source>
        <dbReference type="ARBA" id="ARBA00022737"/>
    </source>
</evidence>
<evidence type="ECO:0000256" key="3">
    <source>
        <dbReference type="ARBA" id="ARBA00022448"/>
    </source>
</evidence>
<keyword evidence="11" id="KW-1185">Reference proteome</keyword>
<evidence type="ECO:0000256" key="6">
    <source>
        <dbReference type="ARBA" id="ARBA00022927"/>
    </source>
</evidence>
<keyword evidence="3" id="KW-0813">Transport</keyword>
<dbReference type="PROSITE" id="PS50077">
    <property type="entry name" value="HEAT_REPEAT"/>
    <property type="match status" value="3"/>
</dbReference>
<evidence type="ECO:0000256" key="8">
    <source>
        <dbReference type="PROSITE-ProRule" id="PRU00103"/>
    </source>
</evidence>
<evidence type="ECO:0000256" key="1">
    <source>
        <dbReference type="ARBA" id="ARBA00004123"/>
    </source>
</evidence>
<dbReference type="GO" id="GO:0006606">
    <property type="term" value="P:protein import into nucleus"/>
    <property type="evidence" value="ECO:0007669"/>
    <property type="project" value="InterPro"/>
</dbReference>
<feature type="repeat" description="HEAT" evidence="8">
    <location>
        <begin position="577"/>
        <end position="615"/>
    </location>
</feature>
<dbReference type="Pfam" id="PF25780">
    <property type="entry name" value="TPR_IPO5"/>
    <property type="match status" value="1"/>
</dbReference>
<comment type="subcellular location">
    <subcellularLocation>
        <location evidence="2">Cytoplasm</location>
    </subcellularLocation>
    <subcellularLocation>
        <location evidence="1">Nucleus</location>
    </subcellularLocation>
</comment>
<dbReference type="InterPro" id="IPR016024">
    <property type="entry name" value="ARM-type_fold"/>
</dbReference>
<dbReference type="GO" id="GO:0005737">
    <property type="term" value="C:cytoplasm"/>
    <property type="evidence" value="ECO:0007669"/>
    <property type="project" value="UniProtKB-SubCell"/>
</dbReference>
<accession>A0AAD5LTQ6</accession>
<reference evidence="10" key="1">
    <citation type="submission" date="2021-12" db="EMBL/GenBank/DDBJ databases">
        <title>Prjna785345.</title>
        <authorList>
            <person name="Rujirawat T."/>
            <person name="Krajaejun T."/>
        </authorList>
    </citation>
    <scope>NUCLEOTIDE SEQUENCE</scope>
    <source>
        <strain evidence="10">Pi057C3</strain>
    </source>
</reference>
<dbReference type="GO" id="GO:0031267">
    <property type="term" value="F:small GTPase binding"/>
    <property type="evidence" value="ECO:0007669"/>
    <property type="project" value="InterPro"/>
</dbReference>
<evidence type="ECO:0000256" key="4">
    <source>
        <dbReference type="ARBA" id="ARBA00022490"/>
    </source>
</evidence>
<dbReference type="PANTHER" id="PTHR10527">
    <property type="entry name" value="IMPORTIN BETA"/>
    <property type="match status" value="1"/>
</dbReference>
<feature type="repeat" description="HEAT" evidence="8">
    <location>
        <begin position="618"/>
        <end position="656"/>
    </location>
</feature>
<dbReference type="EMBL" id="JAKCXM010000536">
    <property type="protein sequence ID" value="KAJ0393064.1"/>
    <property type="molecule type" value="Genomic_DNA"/>
</dbReference>
<dbReference type="Pfam" id="PF03810">
    <property type="entry name" value="IBN_N"/>
    <property type="match status" value="1"/>
</dbReference>
<dbReference type="InterPro" id="IPR040122">
    <property type="entry name" value="Importin_beta"/>
</dbReference>
<evidence type="ECO:0000313" key="11">
    <source>
        <dbReference type="Proteomes" id="UP001209570"/>
    </source>
</evidence>
<dbReference type="InterPro" id="IPR058584">
    <property type="entry name" value="IMB1_TNPO1-like_TPR"/>
</dbReference>
<evidence type="ECO:0000256" key="7">
    <source>
        <dbReference type="ARBA" id="ARBA00023242"/>
    </source>
</evidence>
<evidence type="ECO:0000256" key="2">
    <source>
        <dbReference type="ARBA" id="ARBA00004496"/>
    </source>
</evidence>
<keyword evidence="5" id="KW-0677">Repeat</keyword>
<keyword evidence="6" id="KW-0653">Protein transport</keyword>
<evidence type="ECO:0000313" key="10">
    <source>
        <dbReference type="EMBL" id="KAJ0393064.1"/>
    </source>
</evidence>
<dbReference type="SUPFAM" id="SSF48371">
    <property type="entry name" value="ARM repeat"/>
    <property type="match status" value="2"/>
</dbReference>
<feature type="domain" description="Importin N-terminal" evidence="9">
    <location>
        <begin position="204"/>
        <end position="270"/>
    </location>
</feature>
<dbReference type="InterPro" id="IPR021133">
    <property type="entry name" value="HEAT_type_2"/>
</dbReference>
<keyword evidence="4" id="KW-0963">Cytoplasm</keyword>
<proteinExistence type="predicted"/>
<organism evidence="10 11">
    <name type="scientific">Pythium insidiosum</name>
    <name type="common">Pythiosis disease agent</name>
    <dbReference type="NCBI Taxonomy" id="114742"/>
    <lineage>
        <taxon>Eukaryota</taxon>
        <taxon>Sar</taxon>
        <taxon>Stramenopiles</taxon>
        <taxon>Oomycota</taxon>
        <taxon>Peronosporomycetes</taxon>
        <taxon>Pythiales</taxon>
        <taxon>Pythiaceae</taxon>
        <taxon>Pythium</taxon>
    </lineage>
</organism>
<feature type="repeat" description="HEAT" evidence="8">
    <location>
        <begin position="341"/>
        <end position="380"/>
    </location>
</feature>
<dbReference type="InterPro" id="IPR057672">
    <property type="entry name" value="TPR_IPO4/5"/>
</dbReference>
<dbReference type="InterPro" id="IPR011989">
    <property type="entry name" value="ARM-like"/>
</dbReference>
<gene>
    <name evidence="10" type="ORF">P43SY_005878</name>
</gene>
<keyword evidence="7" id="KW-0539">Nucleus</keyword>
<dbReference type="Proteomes" id="UP001209570">
    <property type="component" value="Unassembled WGS sequence"/>
</dbReference>
<comment type="caution">
    <text evidence="10">The sequence shown here is derived from an EMBL/GenBank/DDBJ whole genome shotgun (WGS) entry which is preliminary data.</text>
</comment>
<dbReference type="AlphaFoldDB" id="A0AAD5LTQ6"/>
<dbReference type="PROSITE" id="PS50166">
    <property type="entry name" value="IMPORTIN_B_NT"/>
    <property type="match status" value="1"/>
</dbReference>
<evidence type="ECO:0000259" key="9">
    <source>
        <dbReference type="PROSITE" id="PS50166"/>
    </source>
</evidence>
<name>A0AAD5LTQ6_PYTIN</name>
<dbReference type="Gene3D" id="1.25.10.10">
    <property type="entry name" value="Leucine-rich Repeat Variant"/>
    <property type="match status" value="1"/>
</dbReference>
<dbReference type="InterPro" id="IPR001494">
    <property type="entry name" value="Importin-beta_N"/>
</dbReference>
<sequence length="1255" mass="137346">MAQRPKSGAGCAGVACEHSLAREPLHLYGYLWSKPDVADDTCGTFSFVLPDTVLFKHQKPVRWFFTSKQERGKKFNMVCVAPDSSATTAELWIDCVQGQKSASGYTIIELLSRRSPPGQVVAIPATSESLVDAVLQELDVNDLPKRATSRIDRELTADERQVLFQSLEGGILPEGALMADYAPEQLEALLLQLTNPDTQQIKQAEELIKVYLKKINSVAGLLTQLQHSTNPAVRQYAALLLRRKMLKHWPKLDAATQGAIKQTLLARSVEDPIHVVRTNVAALVSALATREIRTNNWPELLVFINQSAASPAENQREISMLLLQLLAESIGTFLQPFVNDLKPLYSKALQDPESLKVRIASMRAACALVEFLEDQDLRSFQELVPLMIQVLQQCIVNGAETEAVELMDALSELAVHPFPILDPALAAFVDMLLQITSHETLETGTRASAMYALGEFIKRKPKAIGKKELVPKIFSTMLNLIAMDDRAMCGLISNILERDSSDHDAEAEDESPGHLAQQTLDTLALSVPGKYLNSVVFAICSEYMSSADPTRRKAGVLTLGILSEGCHEVMCQNIKDLLPPTYAAAQDQDQRVRGAACFALGQFAEFLQPAIADHYSQILPLAIALLDDPTKEIKASALYVVDEITQSMESHEAAPYIDTLVKKLVDVLRTSTPQLQKMCLDALGSIAVGAKEAFLPYLAPIAELIQPFSNINDPQFFFLRGAAMECLGYLAVALGKEAFRPYYAPSMEFVLSSFVFDDSELKEQSFVFFINISSVYKEEFAQYLEHAATLILQTLNNDDDVKLLFDDDLPEGLQGDDEDDEDDEEDDGLYRQISIRTDALNAKVRAIAAIEEMAIHCGQVFEQYIPKFLEALAPLTGYIHEDVRAAVAEALAGLVICSFEAAHPGSDDKQVWVKGDFNTNILPQRTQVIVDAVVRGIAEDLLLDSEEVVVEKACNALKMMSARVGPVATMNYIQPIAEVVHKVLKHEHECQIGVEQDEEDGAEGGSVLEAAAELVGVLGKCYGEHFLQTFDALFPALLAFTAGVRADRDSAAVIGCFAEVLRETGAGALNYVERVLPAVIQGLTSENYVLRANSAFCLGILAEISGAKLADAYQQMLQALYPLFAEGTDDVVADNAAAAVARMITANPAGVPLEAVLPVFLSALPLKADADEVETVFRCLNGLVQSRNAAIMNVMPQVVEVYAKAFSEHSIVEEEEQAKIKVVLRGLWAEFEAQMNGVVAQLSPELQASLQKALQ</sequence>
<protein>
    <recommendedName>
        <fullName evidence="9">Importin N-terminal domain-containing protein</fullName>
    </recommendedName>
</protein>